<accession>A0AAP5I956</accession>
<gene>
    <name evidence="4" type="ORF">G7B40_022230</name>
</gene>
<evidence type="ECO:0000313" key="4">
    <source>
        <dbReference type="EMBL" id="MDR9897262.1"/>
    </source>
</evidence>
<dbReference type="Pfam" id="PF00515">
    <property type="entry name" value="TPR_1"/>
    <property type="match status" value="3"/>
</dbReference>
<reference evidence="5" key="1">
    <citation type="journal article" date="2021" name="Science">
        <title>Hunting the eagle killer: A cyanobacterial neurotoxin causes vacuolar myelinopathy.</title>
        <authorList>
            <person name="Breinlinger S."/>
            <person name="Phillips T.J."/>
            <person name="Haram B.N."/>
            <person name="Mares J."/>
            <person name="Martinez Yerena J.A."/>
            <person name="Hrouzek P."/>
            <person name="Sobotka R."/>
            <person name="Henderson W.M."/>
            <person name="Schmieder P."/>
            <person name="Williams S.M."/>
            <person name="Lauderdale J.D."/>
            <person name="Wilde H.D."/>
            <person name="Gerrin W."/>
            <person name="Kust A."/>
            <person name="Washington J.W."/>
            <person name="Wagner C."/>
            <person name="Geier B."/>
            <person name="Liebeke M."/>
            <person name="Enke H."/>
            <person name="Niedermeyer T.H.J."/>
            <person name="Wilde S.B."/>
        </authorList>
    </citation>
    <scope>NUCLEOTIDE SEQUENCE [LARGE SCALE GENOMIC DNA]</scope>
    <source>
        <strain evidence="5">Thurmond2011</strain>
    </source>
</reference>
<protein>
    <submittedName>
        <fullName evidence="4">Tetratricopeptide repeat protein</fullName>
    </submittedName>
</protein>
<keyword evidence="2 3" id="KW-0802">TPR repeat</keyword>
<dbReference type="PROSITE" id="PS50005">
    <property type="entry name" value="TPR"/>
    <property type="match status" value="9"/>
</dbReference>
<dbReference type="GO" id="GO:0009279">
    <property type="term" value="C:cell outer membrane"/>
    <property type="evidence" value="ECO:0007669"/>
    <property type="project" value="TreeGrafter"/>
</dbReference>
<dbReference type="PANTHER" id="PTHR44858">
    <property type="entry name" value="TETRATRICOPEPTIDE REPEAT PROTEIN 6"/>
    <property type="match status" value="1"/>
</dbReference>
<dbReference type="InterPro" id="IPR050498">
    <property type="entry name" value="Ycf3"/>
</dbReference>
<evidence type="ECO:0000256" key="1">
    <source>
        <dbReference type="ARBA" id="ARBA00022737"/>
    </source>
</evidence>
<dbReference type="Pfam" id="PF13432">
    <property type="entry name" value="TPR_16"/>
    <property type="match status" value="2"/>
</dbReference>
<proteinExistence type="predicted"/>
<dbReference type="Proteomes" id="UP000667802">
    <property type="component" value="Unassembled WGS sequence"/>
</dbReference>
<dbReference type="PANTHER" id="PTHR44858:SF1">
    <property type="entry name" value="UDP-N-ACETYLGLUCOSAMINE--PEPTIDE N-ACETYLGLUCOSAMINYLTRANSFERASE SPINDLY-RELATED"/>
    <property type="match status" value="1"/>
</dbReference>
<feature type="repeat" description="TPR" evidence="3">
    <location>
        <begin position="263"/>
        <end position="296"/>
    </location>
</feature>
<comment type="caution">
    <text evidence="4">The sequence shown here is derived from an EMBL/GenBank/DDBJ whole genome shotgun (WGS) entry which is preliminary data.</text>
</comment>
<organism evidence="4 5">
    <name type="scientific">Aetokthonos hydrillicola Thurmond2011</name>
    <dbReference type="NCBI Taxonomy" id="2712845"/>
    <lineage>
        <taxon>Bacteria</taxon>
        <taxon>Bacillati</taxon>
        <taxon>Cyanobacteriota</taxon>
        <taxon>Cyanophyceae</taxon>
        <taxon>Nostocales</taxon>
        <taxon>Hapalosiphonaceae</taxon>
        <taxon>Aetokthonos</taxon>
    </lineage>
</organism>
<evidence type="ECO:0000313" key="5">
    <source>
        <dbReference type="Proteomes" id="UP000667802"/>
    </source>
</evidence>
<keyword evidence="1" id="KW-0677">Repeat</keyword>
<dbReference type="InterPro" id="IPR019734">
    <property type="entry name" value="TPR_rpt"/>
</dbReference>
<dbReference type="Pfam" id="PF13424">
    <property type="entry name" value="TPR_12"/>
    <property type="match status" value="1"/>
</dbReference>
<feature type="repeat" description="TPR" evidence="3">
    <location>
        <begin position="331"/>
        <end position="364"/>
    </location>
</feature>
<dbReference type="PROSITE" id="PS50293">
    <property type="entry name" value="TPR_REGION"/>
    <property type="match status" value="7"/>
</dbReference>
<dbReference type="AlphaFoldDB" id="A0AAP5I956"/>
<dbReference type="InterPro" id="IPR011990">
    <property type="entry name" value="TPR-like_helical_dom_sf"/>
</dbReference>
<feature type="repeat" description="TPR" evidence="3">
    <location>
        <begin position="467"/>
        <end position="500"/>
    </location>
</feature>
<feature type="repeat" description="TPR" evidence="3">
    <location>
        <begin position="433"/>
        <end position="466"/>
    </location>
</feature>
<dbReference type="EMBL" id="JAALHA020000011">
    <property type="protein sequence ID" value="MDR9897262.1"/>
    <property type="molecule type" value="Genomic_DNA"/>
</dbReference>
<keyword evidence="5" id="KW-1185">Reference proteome</keyword>
<evidence type="ECO:0000256" key="3">
    <source>
        <dbReference type="PROSITE-ProRule" id="PRU00339"/>
    </source>
</evidence>
<dbReference type="RefSeq" id="WP_208341035.1">
    <property type="nucleotide sequence ID" value="NZ_CAWQFN010000781.1"/>
</dbReference>
<feature type="repeat" description="TPR" evidence="3">
    <location>
        <begin position="399"/>
        <end position="432"/>
    </location>
</feature>
<dbReference type="NCBIfam" id="NF047558">
    <property type="entry name" value="TPR_END_plus"/>
    <property type="match status" value="1"/>
</dbReference>
<feature type="repeat" description="TPR" evidence="3">
    <location>
        <begin position="229"/>
        <end position="262"/>
    </location>
</feature>
<feature type="repeat" description="TPR" evidence="3">
    <location>
        <begin position="365"/>
        <end position="398"/>
    </location>
</feature>
<name>A0AAP5I956_9CYAN</name>
<feature type="repeat" description="TPR" evidence="3">
    <location>
        <begin position="297"/>
        <end position="330"/>
    </location>
</feature>
<dbReference type="Gene3D" id="1.25.40.10">
    <property type="entry name" value="Tetratricopeptide repeat domain"/>
    <property type="match status" value="4"/>
</dbReference>
<dbReference type="GO" id="GO:0046813">
    <property type="term" value="P:receptor-mediated virion attachment to host cell"/>
    <property type="evidence" value="ECO:0007669"/>
    <property type="project" value="TreeGrafter"/>
</dbReference>
<dbReference type="SUPFAM" id="SSF48439">
    <property type="entry name" value="Protein prenylyltransferase"/>
    <property type="match status" value="2"/>
</dbReference>
<feature type="repeat" description="TPR" evidence="3">
    <location>
        <begin position="501"/>
        <end position="534"/>
    </location>
</feature>
<sequence length="574" mass="67459">MKLELTNWDKDVPPEIEEEYQALVRTLKLTENFGLIFIRCSPSQGKELIAQIKQDIPDKNIDLLKLNEPVDNFYNYLIDKLYLKNKIDILFIEGLECSFYKYEEVKKLAGWSAKDIYFYSWKGVPPVLINLNQQRERFRETFNNICFVFILPLFAIKYLIQRAPDFFDWRSGVFEFPTNRESLEQESLRILQEGDSQKYKMLTTEERNKKIVKIQELIAEEHKSDRDLANLYSELGNVLAAGQDYLEAISCHDQALKIQPDHYYAWNNKGIVLNDLGRYEEAISCYDQALKIQPDHYYAWNNKGFVLDDLGRYEEAISCYDQALKIQPDYNYAWNNKGNALRNLGRYEEAISYYDQALKIQPDYYYAWNNKGIVLDDLGRYEEAISCYDQALKIQPDHYYAWNNKGNALRSLGRYKEAISCYDQALKIQPDYNYAWNNKGNALRNLGRYEEAISYYDQALKIQPDDHKAWSNKGIALDDLGRYEEAISCYDQALKIQPDYHKAWYNKACCYAIQGNIERAIENLQQAINLNASEYQEMAKSDSDFDIIREDERFQSLIQEQLPSKLVTDELMLE</sequence>
<evidence type="ECO:0000256" key="2">
    <source>
        <dbReference type="ARBA" id="ARBA00022803"/>
    </source>
</evidence>
<dbReference type="SMART" id="SM00028">
    <property type="entry name" value="TPR"/>
    <property type="match status" value="9"/>
</dbReference>